<comment type="similarity">
    <text evidence="2 7">Belongs to the cytochrome P450 family.</text>
</comment>
<keyword evidence="7" id="KW-0560">Oxidoreductase</keyword>
<keyword evidence="5 6" id="KW-0408">Iron</keyword>
<dbReference type="InterPro" id="IPR050121">
    <property type="entry name" value="Cytochrome_P450_monoxygenase"/>
</dbReference>
<dbReference type="InterPro" id="IPR002401">
    <property type="entry name" value="Cyt_P450_E_grp-I"/>
</dbReference>
<evidence type="ECO:0000256" key="5">
    <source>
        <dbReference type="ARBA" id="ARBA00023004"/>
    </source>
</evidence>
<comment type="cofactor">
    <cofactor evidence="1 6">
        <name>heme</name>
        <dbReference type="ChEBI" id="CHEBI:30413"/>
    </cofactor>
</comment>
<evidence type="ECO:0000256" key="6">
    <source>
        <dbReference type="PIRSR" id="PIRSR602401-1"/>
    </source>
</evidence>
<dbReference type="Gene3D" id="1.10.630.10">
    <property type="entry name" value="Cytochrome P450"/>
    <property type="match status" value="1"/>
</dbReference>
<dbReference type="SUPFAM" id="SSF48264">
    <property type="entry name" value="Cytochrome P450"/>
    <property type="match status" value="1"/>
</dbReference>
<organism evidence="9 10">
    <name type="scientific">Fusarium oxysporum f. sp. cepae</name>
    <dbReference type="NCBI Taxonomy" id="396571"/>
    <lineage>
        <taxon>Eukaryota</taxon>
        <taxon>Fungi</taxon>
        <taxon>Dikarya</taxon>
        <taxon>Ascomycota</taxon>
        <taxon>Pezizomycotina</taxon>
        <taxon>Sordariomycetes</taxon>
        <taxon>Hypocreomycetidae</taxon>
        <taxon>Hypocreales</taxon>
        <taxon>Nectriaceae</taxon>
        <taxon>Fusarium</taxon>
        <taxon>Fusarium oxysporum species complex</taxon>
    </lineage>
</organism>
<dbReference type="GO" id="GO:0005506">
    <property type="term" value="F:iron ion binding"/>
    <property type="evidence" value="ECO:0007669"/>
    <property type="project" value="InterPro"/>
</dbReference>
<accession>A0A3L6MQQ4</accession>
<evidence type="ECO:0000313" key="9">
    <source>
        <dbReference type="EMBL" id="RKK06496.1"/>
    </source>
</evidence>
<evidence type="ECO:0000256" key="4">
    <source>
        <dbReference type="ARBA" id="ARBA00022723"/>
    </source>
</evidence>
<dbReference type="GO" id="GO:0016705">
    <property type="term" value="F:oxidoreductase activity, acting on paired donors, with incorporation or reduction of molecular oxygen"/>
    <property type="evidence" value="ECO:0007669"/>
    <property type="project" value="InterPro"/>
</dbReference>
<reference evidence="9 10" key="1">
    <citation type="journal article" date="2018" name="Sci. Rep.">
        <title>Characterisation of pathogen-specific regions and novel effector candidates in Fusarium oxysporum f. sp. cepae.</title>
        <authorList>
            <person name="Armitage A.D."/>
            <person name="Taylor A."/>
            <person name="Sobczyk M.K."/>
            <person name="Baxter L."/>
            <person name="Greenfield B.P."/>
            <person name="Bates H.J."/>
            <person name="Wilson F."/>
            <person name="Jackson A.C."/>
            <person name="Ott S."/>
            <person name="Harrison R.J."/>
            <person name="Clarkson J.P."/>
        </authorList>
    </citation>
    <scope>NUCLEOTIDE SEQUENCE [LARGE SCALE GENOMIC DNA]</scope>
    <source>
        <strain evidence="9 10">FoC_Fus2</strain>
    </source>
</reference>
<dbReference type="PANTHER" id="PTHR24305:SF232">
    <property type="entry name" value="P450, PUTATIVE (EUROFUNG)-RELATED"/>
    <property type="match status" value="1"/>
</dbReference>
<dbReference type="PROSITE" id="PS00086">
    <property type="entry name" value="CYTOCHROME_P450"/>
    <property type="match status" value="1"/>
</dbReference>
<evidence type="ECO:0000256" key="2">
    <source>
        <dbReference type="ARBA" id="ARBA00010617"/>
    </source>
</evidence>
<dbReference type="GO" id="GO:0004497">
    <property type="term" value="F:monooxygenase activity"/>
    <property type="evidence" value="ECO:0007669"/>
    <property type="project" value="UniProtKB-KW"/>
</dbReference>
<dbReference type="InterPro" id="IPR036396">
    <property type="entry name" value="Cyt_P450_sf"/>
</dbReference>
<dbReference type="Proteomes" id="UP000270866">
    <property type="component" value="Unassembled WGS sequence"/>
</dbReference>
<dbReference type="InterPro" id="IPR017972">
    <property type="entry name" value="Cyt_P450_CS"/>
</dbReference>
<evidence type="ECO:0000256" key="3">
    <source>
        <dbReference type="ARBA" id="ARBA00022617"/>
    </source>
</evidence>
<keyword evidence="8" id="KW-1133">Transmembrane helix</keyword>
<keyword evidence="8" id="KW-0812">Transmembrane</keyword>
<feature type="transmembrane region" description="Helical" evidence="8">
    <location>
        <begin position="20"/>
        <end position="39"/>
    </location>
</feature>
<dbReference type="PANTHER" id="PTHR24305">
    <property type="entry name" value="CYTOCHROME P450"/>
    <property type="match status" value="1"/>
</dbReference>
<comment type="caution">
    <text evidence="9">The sequence shown here is derived from an EMBL/GenBank/DDBJ whole genome shotgun (WGS) entry which is preliminary data.</text>
</comment>
<evidence type="ECO:0000256" key="8">
    <source>
        <dbReference type="SAM" id="Phobius"/>
    </source>
</evidence>
<evidence type="ECO:0000256" key="7">
    <source>
        <dbReference type="RuleBase" id="RU000461"/>
    </source>
</evidence>
<proteinExistence type="inferred from homology"/>
<protein>
    <submittedName>
        <fullName evidence="9">Uncharacterized protein</fullName>
    </submittedName>
</protein>
<keyword evidence="7" id="KW-0503">Monooxygenase</keyword>
<feature type="binding site" description="axial binding residue" evidence="6">
    <location>
        <position position="468"/>
    </location>
    <ligand>
        <name>heme</name>
        <dbReference type="ChEBI" id="CHEBI:30413"/>
    </ligand>
    <ligandPart>
        <name>Fe</name>
        <dbReference type="ChEBI" id="CHEBI:18248"/>
    </ligandPart>
</feature>
<evidence type="ECO:0000256" key="1">
    <source>
        <dbReference type="ARBA" id="ARBA00001971"/>
    </source>
</evidence>
<keyword evidence="8" id="KW-0472">Membrane</keyword>
<evidence type="ECO:0000313" key="10">
    <source>
        <dbReference type="Proteomes" id="UP000270866"/>
    </source>
</evidence>
<gene>
    <name evidence="9" type="ORF">BFJ65_g18693</name>
</gene>
<dbReference type="InterPro" id="IPR001128">
    <property type="entry name" value="Cyt_P450"/>
</dbReference>
<dbReference type="PRINTS" id="PR00463">
    <property type="entry name" value="EP450I"/>
</dbReference>
<keyword evidence="3 6" id="KW-0349">Heme</keyword>
<dbReference type="GO" id="GO:0020037">
    <property type="term" value="F:heme binding"/>
    <property type="evidence" value="ECO:0007669"/>
    <property type="project" value="InterPro"/>
</dbReference>
<dbReference type="PRINTS" id="PR00385">
    <property type="entry name" value="P450"/>
</dbReference>
<keyword evidence="4 6" id="KW-0479">Metal-binding</keyword>
<name>A0A3L6MQQ4_FUSOX</name>
<dbReference type="AlphaFoldDB" id="A0A3L6MQQ4"/>
<dbReference type="Pfam" id="PF00067">
    <property type="entry name" value="p450"/>
    <property type="match status" value="1"/>
</dbReference>
<sequence length="531" mass="60521">MENFTSLSYPATFTSSIATRSVSLIPFLVLSFIIVRFTWSAFKASRSPLASIPGPWYAFLTTIHLKYGFATGKIWKLVERSHKKYGPIVRLGPRQVWISDKEAMKQILLKIDLPKVAMYAEISRDRFSPGLFGEIRPMPHKRLKRFLSPAFTVAYIDNLECFFAGTIRDLLNKYETSLSKSPQSNKIEVDVMDDLHNVALDIMGECSFGRGFGQTNPAAEIEQGIKEKVWKSIPRSIFDGLSKRYQSVYIKRFFRATGINIEFDWPKEMIMAIDAVVQRRRAADNDTRKDLLQHLIDEGAKPDTLTTMNTRDIVDQMSEILLAGSETTSGTTACFFLELARNPDKRAKLLDSLPILDIHDEIISGKAVRNDPKYRYLNACIKETLRLHPIASEMGRRTGDQWVQLMGHNLPPHTVVSASYRDLHRNEDYFPKAMSFLPERFLEDSERGDVPAADLDAYFPFSAGKHSCIGINFAWAEMRMIAANIFSRFDVIEVSGQDIDFRQYITMQFTSGHWKAVLIPRKKATSIDQPE</sequence>
<dbReference type="EMBL" id="MRCU01000021">
    <property type="protein sequence ID" value="RKK06496.1"/>
    <property type="molecule type" value="Genomic_DNA"/>
</dbReference>